<feature type="region of interest" description="Disordered" evidence="2">
    <location>
        <begin position="177"/>
        <end position="295"/>
    </location>
</feature>
<organism evidence="4 5">
    <name type="scientific">Lupinus luteus</name>
    <name type="common">European yellow lupine</name>
    <dbReference type="NCBI Taxonomy" id="3873"/>
    <lineage>
        <taxon>Eukaryota</taxon>
        <taxon>Viridiplantae</taxon>
        <taxon>Streptophyta</taxon>
        <taxon>Embryophyta</taxon>
        <taxon>Tracheophyta</taxon>
        <taxon>Spermatophyta</taxon>
        <taxon>Magnoliopsida</taxon>
        <taxon>eudicotyledons</taxon>
        <taxon>Gunneridae</taxon>
        <taxon>Pentapetalae</taxon>
        <taxon>rosids</taxon>
        <taxon>fabids</taxon>
        <taxon>Fabales</taxon>
        <taxon>Fabaceae</taxon>
        <taxon>Papilionoideae</taxon>
        <taxon>50 kb inversion clade</taxon>
        <taxon>genistoids sensu lato</taxon>
        <taxon>core genistoids</taxon>
        <taxon>Genisteae</taxon>
        <taxon>Lupinus</taxon>
    </lineage>
</organism>
<gene>
    <name evidence="4" type="ORF">LLUT_LOCUS1958</name>
</gene>
<dbReference type="GO" id="GO:0071944">
    <property type="term" value="C:cell periphery"/>
    <property type="evidence" value="ECO:0007669"/>
    <property type="project" value="TreeGrafter"/>
</dbReference>
<comment type="caution">
    <text evidence="4">The sequence shown here is derived from an EMBL/GenBank/DDBJ whole genome shotgun (WGS) entry which is preliminary data.</text>
</comment>
<feature type="compositionally biased region" description="Basic residues" evidence="2">
    <location>
        <begin position="194"/>
        <end position="208"/>
    </location>
</feature>
<name>A0AAV1VV79_LUPLU</name>
<proteinExistence type="predicted"/>
<evidence type="ECO:0000256" key="1">
    <source>
        <dbReference type="ARBA" id="ARBA00022729"/>
    </source>
</evidence>
<keyword evidence="5" id="KW-1185">Reference proteome</keyword>
<dbReference type="Pfam" id="PF01190">
    <property type="entry name" value="Pollen_Ole_e_1"/>
    <property type="match status" value="2"/>
</dbReference>
<keyword evidence="1 3" id="KW-0732">Signal</keyword>
<feature type="compositionally biased region" description="Polar residues" evidence="2">
    <location>
        <begin position="177"/>
        <end position="189"/>
    </location>
</feature>
<feature type="chain" id="PRO_5043382264" evidence="3">
    <location>
        <begin position="25"/>
        <end position="423"/>
    </location>
</feature>
<dbReference type="PANTHER" id="PTHR33470">
    <property type="entry name" value="OS01G0164075 PROTEIN"/>
    <property type="match status" value="1"/>
</dbReference>
<dbReference type="EMBL" id="CAXHTB010000002">
    <property type="protein sequence ID" value="CAL0300898.1"/>
    <property type="molecule type" value="Genomic_DNA"/>
</dbReference>
<evidence type="ECO:0000256" key="3">
    <source>
        <dbReference type="SAM" id="SignalP"/>
    </source>
</evidence>
<evidence type="ECO:0000256" key="2">
    <source>
        <dbReference type="SAM" id="MobiDB-lite"/>
    </source>
</evidence>
<reference evidence="4 5" key="1">
    <citation type="submission" date="2024-03" db="EMBL/GenBank/DDBJ databases">
        <authorList>
            <person name="Martinez-Hernandez J."/>
        </authorList>
    </citation>
    <scope>NUCLEOTIDE SEQUENCE [LARGE SCALE GENOMIC DNA]</scope>
</reference>
<dbReference type="Proteomes" id="UP001497480">
    <property type="component" value="Unassembled WGS sequence"/>
</dbReference>
<feature type="compositionally biased region" description="Basic residues" evidence="2">
    <location>
        <begin position="224"/>
        <end position="285"/>
    </location>
</feature>
<protein>
    <submittedName>
        <fullName evidence="4">Uncharacterized protein</fullName>
    </submittedName>
</protein>
<feature type="signal peptide" evidence="3">
    <location>
        <begin position="1"/>
        <end position="24"/>
    </location>
</feature>
<sequence length="423" mass="46765">MQRRMANAQALFLLLLSSSLCVFSLELDTTLLQVHPHQPENPITPKFVAVEGHVTSKSCKRPSDDTAKGVTPVAGVTVKLECNNRSIVQKTVTDAKGLFLILADKSITVDKSQNCKAYLVSAPSGLKLTDLNGGIGGATLIPQHRIVPWNHLFYVYKVGDFAVEPICVLALEHDTTLSDSPLSPHPNHQSHPVHAPHHSPLHPPHHSPLHAPPHPPTHAPAKSPTHHHHHHHAPAKSPTHRGRHHHHHAPAKSPTHRRHHHHHHHHHHHSHAKPPTHRGRHHHPRAPAPVHPHPPKKFVAVEGFVFKKSCKQYPGVDPLWGATGILGAIVKLECNNTEKPLIQTAKTDVNGQFVIQAGKSITTYETHKCKVFLVSAPGDLKPTNIHDGIEGANLRSETRDLDLDPQFHLYTILDLAFEPVCQH</sequence>
<dbReference type="AlphaFoldDB" id="A0AAV1VV79"/>
<dbReference type="PANTHER" id="PTHR33470:SF22">
    <property type="entry name" value="POLLEN OLE E 1 ALLERGEN AND EXTENSIN FAMILY PROTEIN"/>
    <property type="match status" value="1"/>
</dbReference>
<evidence type="ECO:0000313" key="4">
    <source>
        <dbReference type="EMBL" id="CAL0300898.1"/>
    </source>
</evidence>
<accession>A0AAV1VV79</accession>
<evidence type="ECO:0000313" key="5">
    <source>
        <dbReference type="Proteomes" id="UP001497480"/>
    </source>
</evidence>